<keyword evidence="2" id="KW-0732">Signal</keyword>
<name>A0A7U4JAX4_9SPHN</name>
<dbReference type="KEGG" id="sphi:TS85_19305"/>
<dbReference type="Gene3D" id="3.10.450.160">
    <property type="entry name" value="inner membrane protein cigr"/>
    <property type="match status" value="1"/>
</dbReference>
<gene>
    <name evidence="3" type="ORF">TS85_19305</name>
</gene>
<dbReference type="Proteomes" id="UP000032300">
    <property type="component" value="Chromosome"/>
</dbReference>
<protein>
    <submittedName>
        <fullName evidence="3">Membrane protein</fullName>
    </submittedName>
</protein>
<sequence>MKKIITAALFAAVALPAVAIPTVASAQSQRELRRDRQDIREEQRELRQAQRHGSPRDVREQRRDVREAHQEYREDLRDRDRNWGNDDWRAHRNGNRGLYARGNWRAPFAYNRFRPGGRIGAPYYGSRFVVADPWRYHLPRAGRFQTWVRHYNDVLLVDTRRGVVLRVIPSFYW</sequence>
<dbReference type="AlphaFoldDB" id="A0A7U4JAX4"/>
<feature type="region of interest" description="Disordered" evidence="1">
    <location>
        <begin position="26"/>
        <end position="66"/>
    </location>
</feature>
<evidence type="ECO:0000256" key="1">
    <source>
        <dbReference type="SAM" id="MobiDB-lite"/>
    </source>
</evidence>
<accession>A0A7U4JAX4</accession>
<evidence type="ECO:0000256" key="2">
    <source>
        <dbReference type="SAM" id="SignalP"/>
    </source>
</evidence>
<reference evidence="3 4" key="1">
    <citation type="journal article" date="2015" name="Int. J. Syst. Evol. Microbiol.">
        <title>Sphingomonas hengshuiensis sp. nov., isolated from lake wetland.</title>
        <authorList>
            <person name="Wei S."/>
            <person name="Wang T."/>
            <person name="Liu H."/>
            <person name="Zhang C."/>
            <person name="Guo J."/>
            <person name="Wang Q."/>
            <person name="Liang K."/>
            <person name="Zhang Z."/>
        </authorList>
    </citation>
    <scope>NUCLEOTIDE SEQUENCE [LARGE SCALE GENOMIC DNA]</scope>
    <source>
        <strain evidence="3 4">WHSC-8</strain>
    </source>
</reference>
<feature type="signal peptide" evidence="2">
    <location>
        <begin position="1"/>
        <end position="19"/>
    </location>
</feature>
<feature type="chain" id="PRO_5030893710" evidence="2">
    <location>
        <begin position="20"/>
        <end position="173"/>
    </location>
</feature>
<proteinExistence type="predicted"/>
<dbReference type="InterPro" id="IPR024572">
    <property type="entry name" value="RcnB"/>
</dbReference>
<evidence type="ECO:0000313" key="3">
    <source>
        <dbReference type="EMBL" id="AJP73474.1"/>
    </source>
</evidence>
<organism evidence="3 4">
    <name type="scientific">Sphingomonas hengshuiensis</name>
    <dbReference type="NCBI Taxonomy" id="1609977"/>
    <lineage>
        <taxon>Bacteria</taxon>
        <taxon>Pseudomonadati</taxon>
        <taxon>Pseudomonadota</taxon>
        <taxon>Alphaproteobacteria</taxon>
        <taxon>Sphingomonadales</taxon>
        <taxon>Sphingomonadaceae</taxon>
        <taxon>Sphingomonas</taxon>
    </lineage>
</organism>
<dbReference type="Pfam" id="PF11776">
    <property type="entry name" value="RcnB"/>
    <property type="match status" value="1"/>
</dbReference>
<evidence type="ECO:0000313" key="4">
    <source>
        <dbReference type="Proteomes" id="UP000032300"/>
    </source>
</evidence>
<dbReference type="EMBL" id="CP010836">
    <property type="protein sequence ID" value="AJP73474.1"/>
    <property type="molecule type" value="Genomic_DNA"/>
</dbReference>
<dbReference type="OrthoDB" id="7205329at2"/>
<keyword evidence="4" id="KW-1185">Reference proteome</keyword>
<feature type="compositionally biased region" description="Basic and acidic residues" evidence="1">
    <location>
        <begin position="30"/>
        <end position="66"/>
    </location>
</feature>
<reference evidence="3 4" key="2">
    <citation type="submission" date="2015-02" db="EMBL/GenBank/DDBJ databases">
        <title>The complete genome of Sphingomonas hengshuiensis sp. WHSC-8 isolated from soil of Hengshui Lake.</title>
        <authorList>
            <person name="Wei S."/>
            <person name="Guo J."/>
            <person name="Su C."/>
            <person name="Wu R."/>
            <person name="Zhang Z."/>
            <person name="Liang K."/>
            <person name="Li H."/>
            <person name="Wang T."/>
            <person name="Liu H."/>
            <person name="Zhang C."/>
            <person name="Li Z."/>
            <person name="Wang Q."/>
            <person name="Meng J."/>
        </authorList>
    </citation>
    <scope>NUCLEOTIDE SEQUENCE [LARGE SCALE GENOMIC DNA]</scope>
    <source>
        <strain evidence="3 4">WHSC-8</strain>
    </source>
</reference>
<dbReference type="RefSeq" id="WP_044334386.1">
    <property type="nucleotide sequence ID" value="NZ_CP010836.1"/>
</dbReference>